<comment type="caution">
    <text evidence="3">The sequence shown here is derived from an EMBL/GenBank/DDBJ whole genome shotgun (WGS) entry which is preliminary data.</text>
</comment>
<dbReference type="InterPro" id="IPR029069">
    <property type="entry name" value="HotDog_dom_sf"/>
</dbReference>
<dbReference type="EC" id="5.4.4.2" evidence="3"/>
<dbReference type="OrthoDB" id="9813158at2"/>
<dbReference type="InterPro" id="IPR006683">
    <property type="entry name" value="Thioestr_dom"/>
</dbReference>
<dbReference type="EMBL" id="AFNV02000039">
    <property type="protein sequence ID" value="ERJ17446.1"/>
    <property type="molecule type" value="Genomic_DNA"/>
</dbReference>
<name>F7Q4C8_9GAMM</name>
<dbReference type="Pfam" id="PF03061">
    <property type="entry name" value="4HBT"/>
    <property type="match status" value="1"/>
</dbReference>
<dbReference type="CDD" id="cd03443">
    <property type="entry name" value="PaaI_thioesterase"/>
    <property type="match status" value="1"/>
</dbReference>
<evidence type="ECO:0000259" key="2">
    <source>
        <dbReference type="Pfam" id="PF03061"/>
    </source>
</evidence>
<dbReference type="Gene3D" id="3.10.129.10">
    <property type="entry name" value="Hotdog Thioesterase"/>
    <property type="match status" value="1"/>
</dbReference>
<protein>
    <submittedName>
        <fullName evidence="3">Menaquinone-specific isochorismate synthase protein</fullName>
        <ecNumber evidence="3">5.4.4.2</ecNumber>
    </submittedName>
</protein>
<dbReference type="STRING" id="1033802.SSPSH_003737"/>
<keyword evidence="1" id="KW-0378">Hydrolase</keyword>
<gene>
    <name evidence="3" type="ORF">SSPSH_003737</name>
</gene>
<dbReference type="eggNOG" id="COG2050">
    <property type="taxonomic scope" value="Bacteria"/>
</dbReference>
<dbReference type="GO" id="GO:0016289">
    <property type="term" value="F:acyl-CoA hydrolase activity"/>
    <property type="evidence" value="ECO:0007669"/>
    <property type="project" value="UniProtKB-ARBA"/>
</dbReference>
<proteinExistence type="predicted"/>
<dbReference type="PANTHER" id="PTHR43240">
    <property type="entry name" value="1,4-DIHYDROXY-2-NAPHTHOYL-COA THIOESTERASE 1"/>
    <property type="match status" value="1"/>
</dbReference>
<dbReference type="InterPro" id="IPR003736">
    <property type="entry name" value="PAAI_dom"/>
</dbReference>
<keyword evidence="4" id="KW-1185">Reference proteome</keyword>
<keyword evidence="3" id="KW-0413">Isomerase</keyword>
<feature type="domain" description="Thioesterase" evidence="2">
    <location>
        <begin position="67"/>
        <end position="135"/>
    </location>
</feature>
<dbReference type="SUPFAM" id="SSF54637">
    <property type="entry name" value="Thioesterase/thiol ester dehydrase-isomerase"/>
    <property type="match status" value="1"/>
</dbReference>
<organism evidence="3 4">
    <name type="scientific">Salinisphaera shabanensis E1L3A</name>
    <dbReference type="NCBI Taxonomy" id="1033802"/>
    <lineage>
        <taxon>Bacteria</taxon>
        <taxon>Pseudomonadati</taxon>
        <taxon>Pseudomonadota</taxon>
        <taxon>Gammaproteobacteria</taxon>
        <taxon>Salinisphaerales</taxon>
        <taxon>Salinisphaeraceae</taxon>
        <taxon>Salinisphaera</taxon>
    </lineage>
</organism>
<reference evidence="3 4" key="2">
    <citation type="journal article" date="2013" name="PLoS ONE">
        <title>INDIGO - INtegrated Data Warehouse of MIcrobial GenOmes with Examples from the Red Sea Extremophiles.</title>
        <authorList>
            <person name="Alam I."/>
            <person name="Antunes A."/>
            <person name="Kamau A.A."/>
            <person name="Ba Alawi W."/>
            <person name="Kalkatawi M."/>
            <person name="Stingl U."/>
            <person name="Bajic V.B."/>
        </authorList>
    </citation>
    <scope>NUCLEOTIDE SEQUENCE [LARGE SCALE GENOMIC DNA]</scope>
    <source>
        <strain evidence="3 4">E1L3A</strain>
    </source>
</reference>
<dbReference type="RefSeq" id="WP_006912365.1">
    <property type="nucleotide sequence ID" value="NZ_AFNV02000039.1"/>
</dbReference>
<dbReference type="PANTHER" id="PTHR43240:SF3">
    <property type="entry name" value="THIOESTERASE DOMAIN-CONTAINING PROTEIN"/>
    <property type="match status" value="1"/>
</dbReference>
<dbReference type="AlphaFoldDB" id="F7Q4C8"/>
<reference evidence="3 4" key="1">
    <citation type="journal article" date="2011" name="J. Bacteriol.">
        <title>Genome sequence of Salinisphaera shabanensis, a gammaproteobacterium from the harsh, variable environment of the brine-seawater interface of the Shaban Deep in the Red Sea.</title>
        <authorList>
            <person name="Antunes A."/>
            <person name="Alam I."/>
            <person name="Bajic V.B."/>
            <person name="Stingl U."/>
        </authorList>
    </citation>
    <scope>NUCLEOTIDE SEQUENCE [LARGE SCALE GENOMIC DNA]</scope>
    <source>
        <strain evidence="3 4">E1L3A</strain>
    </source>
</reference>
<evidence type="ECO:0000313" key="3">
    <source>
        <dbReference type="EMBL" id="ERJ17446.1"/>
    </source>
</evidence>
<dbReference type="Proteomes" id="UP000006242">
    <property type="component" value="Unassembled WGS sequence"/>
</dbReference>
<evidence type="ECO:0000256" key="1">
    <source>
        <dbReference type="ARBA" id="ARBA00022801"/>
    </source>
</evidence>
<dbReference type="GO" id="GO:0008909">
    <property type="term" value="F:isochorismate synthase activity"/>
    <property type="evidence" value="ECO:0007669"/>
    <property type="project" value="UniProtKB-EC"/>
</dbReference>
<dbReference type="NCBIfam" id="TIGR00369">
    <property type="entry name" value="unchar_dom_1"/>
    <property type="match status" value="1"/>
</dbReference>
<evidence type="ECO:0000313" key="4">
    <source>
        <dbReference type="Proteomes" id="UP000006242"/>
    </source>
</evidence>
<accession>F7Q4C8</accession>
<sequence>MSGTANPAQSSGPARDAATDIQRWQTLLESIPYARHLGLEIVPDSTGVQVHLPFREALVGNVMLPALHGGVLGALIEITARIAAQGEDAMECRPRILDCNVDYLRSARTQSTFASAEIVRRGRRVVLVRVTCWQDRITAPVASARVQLLLDTVSAANPKEAR</sequence>